<dbReference type="Proteomes" id="UP000677803">
    <property type="component" value="Unassembled WGS sequence"/>
</dbReference>
<dbReference type="Gene3D" id="2.60.40.2240">
    <property type="entry name" value="Acyl-CoA thioester hydrolase/BAAT N-terminal domain"/>
    <property type="match status" value="1"/>
</dbReference>
<reference evidence="1" key="1">
    <citation type="submission" date="2021-05" db="EMBL/GenBank/DDBJ databases">
        <authorList>
            <person name="Tigano A."/>
        </authorList>
    </citation>
    <scope>NUCLEOTIDE SEQUENCE</scope>
</reference>
<sequence length="178" mass="20821">FEKTVVHYEEEIDRQRRLLEITLSPRVQLHRIVLSISIKEPTQARNLICALYVGKVFLKKVPSLSIKEPTQVRNLICALYVGKVFLQKIISMSIKEPTQRLKVRLRLLPRARCLFDQPVKVKLAGLRPRQVVTLRARSHQDMSSQHMRDFICQRLTAAAEEIFSEFEKTVVHYEEEID</sequence>
<dbReference type="PANTHER" id="PTHR14947">
    <property type="entry name" value="ZINC FINGER PROTEIN"/>
    <property type="match status" value="1"/>
</dbReference>
<feature type="non-terminal residue" evidence="1">
    <location>
        <position position="178"/>
    </location>
</feature>
<comment type="caution">
    <text evidence="1">The sequence shown here is derived from an EMBL/GenBank/DDBJ whole genome shotgun (WGS) entry which is preliminary data.</text>
</comment>
<feature type="non-terminal residue" evidence="1">
    <location>
        <position position="1"/>
    </location>
</feature>
<evidence type="ECO:0000313" key="1">
    <source>
        <dbReference type="EMBL" id="CAG5896366.1"/>
    </source>
</evidence>
<keyword evidence="2" id="KW-1185">Reference proteome</keyword>
<evidence type="ECO:0000313" key="2">
    <source>
        <dbReference type="Proteomes" id="UP000677803"/>
    </source>
</evidence>
<dbReference type="AlphaFoldDB" id="A0A8S4APL1"/>
<dbReference type="InterPro" id="IPR042490">
    <property type="entry name" value="Thio_Ohase/BAAT_N"/>
</dbReference>
<organism evidence="1 2">
    <name type="scientific">Menidia menidia</name>
    <name type="common">Atlantic silverside</name>
    <dbReference type="NCBI Taxonomy" id="238744"/>
    <lineage>
        <taxon>Eukaryota</taxon>
        <taxon>Metazoa</taxon>
        <taxon>Chordata</taxon>
        <taxon>Craniata</taxon>
        <taxon>Vertebrata</taxon>
        <taxon>Euteleostomi</taxon>
        <taxon>Actinopterygii</taxon>
        <taxon>Neopterygii</taxon>
        <taxon>Teleostei</taxon>
        <taxon>Neoteleostei</taxon>
        <taxon>Acanthomorphata</taxon>
        <taxon>Ovalentaria</taxon>
        <taxon>Atherinomorphae</taxon>
        <taxon>Atheriniformes</taxon>
        <taxon>Atherinopsidae</taxon>
        <taxon>Menidiinae</taxon>
        <taxon>Menidia</taxon>
    </lineage>
</organism>
<dbReference type="InterPro" id="IPR039938">
    <property type="entry name" value="Sp4-like"/>
</dbReference>
<protein>
    <submittedName>
        <fullName evidence="1">(Atlantic silverside) hypothetical protein</fullName>
    </submittedName>
</protein>
<proteinExistence type="predicted"/>
<dbReference type="OrthoDB" id="654211at2759"/>
<name>A0A8S4APL1_9TELE</name>
<accession>A0A8S4APL1</accession>
<gene>
    <name evidence="1" type="ORF">MMEN_LOCUS7458</name>
</gene>
<dbReference type="EMBL" id="CAJRST010007779">
    <property type="protein sequence ID" value="CAG5896366.1"/>
    <property type="molecule type" value="Genomic_DNA"/>
</dbReference>
<dbReference type="PANTHER" id="PTHR14947:SF25">
    <property type="entry name" value="C2H2-TYPE DOMAIN-CONTAINING PROTEIN"/>
    <property type="match status" value="1"/>
</dbReference>